<dbReference type="InterPro" id="IPR000743">
    <property type="entry name" value="Glyco_hydro_28"/>
</dbReference>
<name>A0A2J6T9K6_9HELO</name>
<feature type="signal peptide" evidence="10">
    <location>
        <begin position="1"/>
        <end position="18"/>
    </location>
</feature>
<organism evidence="11 12">
    <name type="scientific">Hyaloscypha bicolor E</name>
    <dbReference type="NCBI Taxonomy" id="1095630"/>
    <lineage>
        <taxon>Eukaryota</taxon>
        <taxon>Fungi</taxon>
        <taxon>Dikarya</taxon>
        <taxon>Ascomycota</taxon>
        <taxon>Pezizomycotina</taxon>
        <taxon>Leotiomycetes</taxon>
        <taxon>Helotiales</taxon>
        <taxon>Hyaloscyphaceae</taxon>
        <taxon>Hyaloscypha</taxon>
        <taxon>Hyaloscypha bicolor</taxon>
    </lineage>
</organism>
<comment type="subcellular location">
    <subcellularLocation>
        <location evidence="1">Secreted</location>
    </subcellularLocation>
</comment>
<dbReference type="GO" id="GO:0004650">
    <property type="term" value="F:polygalacturonase activity"/>
    <property type="evidence" value="ECO:0007669"/>
    <property type="project" value="InterPro"/>
</dbReference>
<comment type="similarity">
    <text evidence="2 9">Belongs to the glycosyl hydrolase 28 family.</text>
</comment>
<dbReference type="InterPro" id="IPR012334">
    <property type="entry name" value="Pectin_lyas_fold"/>
</dbReference>
<dbReference type="GO" id="GO:0005975">
    <property type="term" value="P:carbohydrate metabolic process"/>
    <property type="evidence" value="ECO:0007669"/>
    <property type="project" value="InterPro"/>
</dbReference>
<dbReference type="Proteomes" id="UP000235371">
    <property type="component" value="Unassembled WGS sequence"/>
</dbReference>
<evidence type="ECO:0000256" key="9">
    <source>
        <dbReference type="RuleBase" id="RU361169"/>
    </source>
</evidence>
<keyword evidence="12" id="KW-1185">Reference proteome</keyword>
<evidence type="ECO:0000256" key="8">
    <source>
        <dbReference type="ARBA" id="ARBA00023316"/>
    </source>
</evidence>
<evidence type="ECO:0000256" key="3">
    <source>
        <dbReference type="ARBA" id="ARBA00022525"/>
    </source>
</evidence>
<proteinExistence type="inferred from homology"/>
<dbReference type="InParanoid" id="A0A2J6T9K6"/>
<evidence type="ECO:0000256" key="6">
    <source>
        <dbReference type="ARBA" id="ARBA00023180"/>
    </source>
</evidence>
<keyword evidence="6" id="KW-0325">Glycoprotein</keyword>
<dbReference type="PANTHER" id="PTHR31736">
    <property type="match status" value="1"/>
</dbReference>
<evidence type="ECO:0000256" key="4">
    <source>
        <dbReference type="ARBA" id="ARBA00022729"/>
    </source>
</evidence>
<dbReference type="EMBL" id="KZ613813">
    <property type="protein sequence ID" value="PMD59714.1"/>
    <property type="molecule type" value="Genomic_DNA"/>
</dbReference>
<dbReference type="Pfam" id="PF00295">
    <property type="entry name" value="Glyco_hydro_28"/>
    <property type="match status" value="1"/>
</dbReference>
<keyword evidence="5 9" id="KW-0378">Hydrolase</keyword>
<sequence>MRFFTSVLFALSVSSVTCNDSKPQGPNPGVKDKKTCTIKPSLDGSDDTPAILKAFDSCGKNGRVVFINETYHVDTVMNTTGLENVDIDLYGTLLWSANITYWFNASLFFGYQNQSSAWWLGGSNICFNGHGSGTLDGNGQFVQSQMWAMTVFKSENILMQDVYINSTSHSGSPARNTDGVDTIYSNNIHFDRMTIINGDDSISAKANSTNILITNSTFINGLGVALESIGQYEGVYEILENVTARDIICVKTLHAGYVKTWTGERVGYPPNGGGGGLGYAKNITFSNFTVSALRGSPFAISQCTTFSDTAGDCNSSEFQLEDILIEDIRGTINADPVASFRCSGAAPCRDISMLGVELDLVNGKVASGWKCSNLVGAVGFNC</sequence>
<protein>
    <submittedName>
        <fullName evidence="11">Glycoside hydrolase family 28 protein</fullName>
    </submittedName>
</protein>
<keyword evidence="7 9" id="KW-0326">Glycosidase</keyword>
<feature type="chain" id="PRO_5014473730" evidence="10">
    <location>
        <begin position="19"/>
        <end position="382"/>
    </location>
</feature>
<keyword evidence="8" id="KW-0961">Cell wall biogenesis/degradation</keyword>
<dbReference type="InterPro" id="IPR011050">
    <property type="entry name" value="Pectin_lyase_fold/virulence"/>
</dbReference>
<evidence type="ECO:0000256" key="7">
    <source>
        <dbReference type="ARBA" id="ARBA00023295"/>
    </source>
</evidence>
<dbReference type="Gene3D" id="2.160.20.10">
    <property type="entry name" value="Single-stranded right-handed beta-helix, Pectin lyase-like"/>
    <property type="match status" value="1"/>
</dbReference>
<dbReference type="AlphaFoldDB" id="A0A2J6T9K6"/>
<dbReference type="SUPFAM" id="SSF51126">
    <property type="entry name" value="Pectin lyase-like"/>
    <property type="match status" value="1"/>
</dbReference>
<gene>
    <name evidence="11" type="ORF">K444DRAFT_723455</name>
</gene>
<evidence type="ECO:0000256" key="10">
    <source>
        <dbReference type="SAM" id="SignalP"/>
    </source>
</evidence>
<accession>A0A2J6T9K6</accession>
<reference evidence="11 12" key="1">
    <citation type="submission" date="2016-04" db="EMBL/GenBank/DDBJ databases">
        <title>A degradative enzymes factory behind the ericoid mycorrhizal symbiosis.</title>
        <authorList>
            <consortium name="DOE Joint Genome Institute"/>
            <person name="Martino E."/>
            <person name="Morin E."/>
            <person name="Grelet G."/>
            <person name="Kuo A."/>
            <person name="Kohler A."/>
            <person name="Daghino S."/>
            <person name="Barry K."/>
            <person name="Choi C."/>
            <person name="Cichocki N."/>
            <person name="Clum A."/>
            <person name="Copeland A."/>
            <person name="Hainaut M."/>
            <person name="Haridas S."/>
            <person name="Labutti K."/>
            <person name="Lindquist E."/>
            <person name="Lipzen A."/>
            <person name="Khouja H.-R."/>
            <person name="Murat C."/>
            <person name="Ohm R."/>
            <person name="Olson A."/>
            <person name="Spatafora J."/>
            <person name="Veneault-Fourrey C."/>
            <person name="Henrissat B."/>
            <person name="Grigoriev I."/>
            <person name="Martin F."/>
            <person name="Perotto S."/>
        </authorList>
    </citation>
    <scope>NUCLEOTIDE SEQUENCE [LARGE SCALE GENOMIC DNA]</scope>
    <source>
        <strain evidence="11 12">E</strain>
    </source>
</reference>
<dbReference type="GO" id="GO:0005576">
    <property type="term" value="C:extracellular region"/>
    <property type="evidence" value="ECO:0007669"/>
    <property type="project" value="UniProtKB-SubCell"/>
</dbReference>
<dbReference type="STRING" id="1095630.A0A2J6T9K6"/>
<dbReference type="PANTHER" id="PTHR31736:SF8">
    <property type="entry name" value="PUTATIVE (AFU_ORTHOLOGUE AFUA_7G06410)-RELATED"/>
    <property type="match status" value="1"/>
</dbReference>
<evidence type="ECO:0000313" key="11">
    <source>
        <dbReference type="EMBL" id="PMD59714.1"/>
    </source>
</evidence>
<dbReference type="GeneID" id="36596668"/>
<dbReference type="GO" id="GO:0071555">
    <property type="term" value="P:cell wall organization"/>
    <property type="evidence" value="ECO:0007669"/>
    <property type="project" value="UniProtKB-KW"/>
</dbReference>
<evidence type="ECO:0000313" key="12">
    <source>
        <dbReference type="Proteomes" id="UP000235371"/>
    </source>
</evidence>
<dbReference type="OrthoDB" id="187139at2759"/>
<evidence type="ECO:0000256" key="5">
    <source>
        <dbReference type="ARBA" id="ARBA00022801"/>
    </source>
</evidence>
<evidence type="ECO:0000256" key="2">
    <source>
        <dbReference type="ARBA" id="ARBA00008834"/>
    </source>
</evidence>
<dbReference type="RefSeq" id="XP_024736618.1">
    <property type="nucleotide sequence ID" value="XM_024888592.1"/>
</dbReference>
<keyword evidence="4 10" id="KW-0732">Signal</keyword>
<keyword evidence="3" id="KW-0964">Secreted</keyword>
<evidence type="ECO:0000256" key="1">
    <source>
        <dbReference type="ARBA" id="ARBA00004613"/>
    </source>
</evidence>